<evidence type="ECO:0000313" key="3">
    <source>
        <dbReference type="Proteomes" id="UP000006420"/>
    </source>
</evidence>
<sequence length="54" mass="6292">MDIINILIVMSKEDKGKDRADKKTPQKNLKEKRAEKANKRAEKNRKGLDDLKIK</sequence>
<dbReference type="AlphaFoldDB" id="F8X3S4"/>
<organism evidence="2 3">
    <name type="scientific">Dysgonomonas mossii DSM 22836</name>
    <dbReference type="NCBI Taxonomy" id="742767"/>
    <lineage>
        <taxon>Bacteria</taxon>
        <taxon>Pseudomonadati</taxon>
        <taxon>Bacteroidota</taxon>
        <taxon>Bacteroidia</taxon>
        <taxon>Bacteroidales</taxon>
        <taxon>Dysgonomonadaceae</taxon>
        <taxon>Dysgonomonas</taxon>
    </lineage>
</organism>
<gene>
    <name evidence="2" type="ORF">HMPREF9456_02883</name>
</gene>
<accession>F8X3S4</accession>
<protein>
    <submittedName>
        <fullName evidence="2">Uncharacterized protein</fullName>
    </submittedName>
</protein>
<name>F8X3S4_9BACT</name>
<comment type="caution">
    <text evidence="2">The sequence shown here is derived from an EMBL/GenBank/DDBJ whole genome shotgun (WGS) entry which is preliminary data.</text>
</comment>
<dbReference type="HOGENOM" id="CLU_213142_2_0_10"/>
<proteinExistence type="predicted"/>
<evidence type="ECO:0000256" key="1">
    <source>
        <dbReference type="SAM" id="MobiDB-lite"/>
    </source>
</evidence>
<keyword evidence="3" id="KW-1185">Reference proteome</keyword>
<dbReference type="EMBL" id="ADLW01000015">
    <property type="protein sequence ID" value="EGK05384.1"/>
    <property type="molecule type" value="Genomic_DNA"/>
</dbReference>
<feature type="region of interest" description="Disordered" evidence="1">
    <location>
        <begin position="14"/>
        <end position="54"/>
    </location>
</feature>
<dbReference type="Proteomes" id="UP000006420">
    <property type="component" value="Unassembled WGS sequence"/>
</dbReference>
<dbReference type="eggNOG" id="ENOG502ZE0X">
    <property type="taxonomic scope" value="Bacteria"/>
</dbReference>
<reference evidence="2 3" key="1">
    <citation type="submission" date="2011-04" db="EMBL/GenBank/DDBJ databases">
        <title>The Genome Sequence of Dysgonomonas mossii DSM 22836.</title>
        <authorList>
            <consortium name="The Broad Institute Genome Sequencing Platform"/>
            <person name="Earl A."/>
            <person name="Ward D."/>
            <person name="Feldgarden M."/>
            <person name="Gevers D."/>
            <person name="Pudlo N."/>
            <person name="Martens E."/>
            <person name="Allen-Vercoe E."/>
            <person name="Young S.K."/>
            <person name="Zeng Q."/>
            <person name="Gargeya S."/>
            <person name="Fitzgerald M."/>
            <person name="Haas B."/>
            <person name="Abouelleil A."/>
            <person name="Alvarado L."/>
            <person name="Arachchi H.M."/>
            <person name="Berlin A."/>
            <person name="Brown A."/>
            <person name="Chapman S.B."/>
            <person name="Chen Z."/>
            <person name="Dunbar C."/>
            <person name="Freedman E."/>
            <person name="Gearin G."/>
            <person name="Gellesch M."/>
            <person name="Goldberg J."/>
            <person name="Griggs A."/>
            <person name="Gujja S."/>
            <person name="Heiman D."/>
            <person name="Howarth C."/>
            <person name="Larson L."/>
            <person name="Lui A."/>
            <person name="MacDonald P.J.P."/>
            <person name="Mehta T."/>
            <person name="Montmayeur A."/>
            <person name="Murphy C."/>
            <person name="Neiman D."/>
            <person name="Pearson M."/>
            <person name="Priest M."/>
            <person name="Roberts A."/>
            <person name="Saif S."/>
            <person name="Shea T."/>
            <person name="Shenoy N."/>
            <person name="Sisk P."/>
            <person name="Stolte C."/>
            <person name="Sykes S."/>
            <person name="Yandava C."/>
            <person name="Wortman J."/>
            <person name="Nusbaum C."/>
            <person name="Birren B."/>
        </authorList>
    </citation>
    <scope>NUCLEOTIDE SEQUENCE [LARGE SCALE GENOMIC DNA]</scope>
    <source>
        <strain evidence="2 3">DSM 22836</strain>
    </source>
</reference>
<evidence type="ECO:0000313" key="2">
    <source>
        <dbReference type="EMBL" id="EGK05384.1"/>
    </source>
</evidence>